<dbReference type="PROSITE" id="PS01159">
    <property type="entry name" value="WW_DOMAIN_1"/>
    <property type="match status" value="1"/>
</dbReference>
<dbReference type="CDD" id="cd00201">
    <property type="entry name" value="WW"/>
    <property type="match status" value="1"/>
</dbReference>
<keyword evidence="4" id="KW-1185">Reference proteome</keyword>
<dbReference type="Gene3D" id="3.40.50.1010">
    <property type="entry name" value="5'-nuclease"/>
    <property type="match status" value="1"/>
</dbReference>
<dbReference type="GO" id="GO:0005634">
    <property type="term" value="C:nucleus"/>
    <property type="evidence" value="ECO:0007669"/>
    <property type="project" value="TreeGrafter"/>
</dbReference>
<dbReference type="InterPro" id="IPR052626">
    <property type="entry name" value="SWT1_Regulator"/>
</dbReference>
<dbReference type="InterPro" id="IPR001202">
    <property type="entry name" value="WW_dom"/>
</dbReference>
<dbReference type="InterPro" id="IPR029060">
    <property type="entry name" value="PIN-like_dom_sf"/>
</dbReference>
<dbReference type="SMART" id="SM00670">
    <property type="entry name" value="PINc"/>
    <property type="match status" value="1"/>
</dbReference>
<dbReference type="SUPFAM" id="SSF51045">
    <property type="entry name" value="WW domain"/>
    <property type="match status" value="1"/>
</dbReference>
<dbReference type="InterPro" id="IPR036020">
    <property type="entry name" value="WW_dom_sf"/>
</dbReference>
<dbReference type="Proteomes" id="UP000005408">
    <property type="component" value="Unassembled WGS sequence"/>
</dbReference>
<dbReference type="SMART" id="SM00456">
    <property type="entry name" value="WW"/>
    <property type="match status" value="1"/>
</dbReference>
<dbReference type="PANTHER" id="PTHR16161:SF0">
    <property type="entry name" value="TRANSCRIPTIONAL PROTEIN SWT1"/>
    <property type="match status" value="1"/>
</dbReference>
<feature type="compositionally biased region" description="Basic and acidic residues" evidence="1">
    <location>
        <begin position="169"/>
        <end position="183"/>
    </location>
</feature>
<evidence type="ECO:0000259" key="2">
    <source>
        <dbReference type="PROSITE" id="PS50020"/>
    </source>
</evidence>
<dbReference type="EnsemblMetazoa" id="G26497.1">
    <property type="protein sequence ID" value="G26497.1:cds"/>
    <property type="gene ID" value="G26497"/>
</dbReference>
<organism evidence="3 4">
    <name type="scientific">Magallana gigas</name>
    <name type="common">Pacific oyster</name>
    <name type="synonym">Crassostrea gigas</name>
    <dbReference type="NCBI Taxonomy" id="29159"/>
    <lineage>
        <taxon>Eukaryota</taxon>
        <taxon>Metazoa</taxon>
        <taxon>Spiralia</taxon>
        <taxon>Lophotrochozoa</taxon>
        <taxon>Mollusca</taxon>
        <taxon>Bivalvia</taxon>
        <taxon>Autobranchia</taxon>
        <taxon>Pteriomorphia</taxon>
        <taxon>Ostreida</taxon>
        <taxon>Ostreoidea</taxon>
        <taxon>Ostreidae</taxon>
        <taxon>Magallana</taxon>
    </lineage>
</organism>
<feature type="domain" description="WW" evidence="2">
    <location>
        <begin position="9"/>
        <end position="43"/>
    </location>
</feature>
<feature type="compositionally biased region" description="Basic and acidic residues" evidence="1">
    <location>
        <begin position="98"/>
        <end position="107"/>
    </location>
</feature>
<evidence type="ECO:0000313" key="3">
    <source>
        <dbReference type="EnsemblMetazoa" id="G26497.1:cds"/>
    </source>
</evidence>
<evidence type="ECO:0000256" key="1">
    <source>
        <dbReference type="SAM" id="MobiDB-lite"/>
    </source>
</evidence>
<feature type="compositionally biased region" description="Polar residues" evidence="1">
    <location>
        <begin position="283"/>
        <end position="296"/>
    </location>
</feature>
<feature type="region of interest" description="Disordered" evidence="1">
    <location>
        <begin position="48"/>
        <end position="130"/>
    </location>
</feature>
<feature type="compositionally biased region" description="Basic and acidic residues" evidence="1">
    <location>
        <begin position="65"/>
        <end position="80"/>
    </location>
</feature>
<protein>
    <recommendedName>
        <fullName evidence="2">WW domain-containing protein</fullName>
    </recommendedName>
</protein>
<name>A0A8W8L5T4_MAGGI</name>
<feature type="compositionally biased region" description="Basic and acidic residues" evidence="1">
    <location>
        <begin position="262"/>
        <end position="271"/>
    </location>
</feature>
<feature type="region of interest" description="Disordered" evidence="1">
    <location>
        <begin position="283"/>
        <end position="302"/>
    </location>
</feature>
<dbReference type="PANTHER" id="PTHR16161">
    <property type="entry name" value="TRANSCRIPTIONAL PROTEIN SWT1"/>
    <property type="match status" value="1"/>
</dbReference>
<evidence type="ECO:0000313" key="4">
    <source>
        <dbReference type="Proteomes" id="UP000005408"/>
    </source>
</evidence>
<dbReference type="Pfam" id="PF13638">
    <property type="entry name" value="PIN_4"/>
    <property type="match status" value="1"/>
</dbReference>
<dbReference type="PROSITE" id="PS50020">
    <property type="entry name" value="WW_DOMAIN_2"/>
    <property type="match status" value="1"/>
</dbReference>
<feature type="region of interest" description="Disordered" evidence="1">
    <location>
        <begin position="169"/>
        <end position="235"/>
    </location>
</feature>
<feature type="compositionally biased region" description="Polar residues" evidence="1">
    <location>
        <begin position="108"/>
        <end position="130"/>
    </location>
</feature>
<reference evidence="3" key="1">
    <citation type="submission" date="2022-08" db="UniProtKB">
        <authorList>
            <consortium name="EnsemblMetazoa"/>
        </authorList>
    </citation>
    <scope>IDENTIFICATION</scope>
    <source>
        <strain evidence="3">05x7-T-G4-1.051#20</strain>
    </source>
</reference>
<dbReference type="AlphaFoldDB" id="A0A8W8L5T4"/>
<accession>A0A8W8L5T4</accession>
<dbReference type="CDD" id="cd18727">
    <property type="entry name" value="PIN_Swt1-like"/>
    <property type="match status" value="1"/>
</dbReference>
<dbReference type="SUPFAM" id="SSF88723">
    <property type="entry name" value="PIN domain-like"/>
    <property type="match status" value="1"/>
</dbReference>
<dbReference type="Pfam" id="PF00397">
    <property type="entry name" value="WW"/>
    <property type="match status" value="1"/>
</dbReference>
<feature type="region of interest" description="Disordered" evidence="1">
    <location>
        <begin position="251"/>
        <end position="271"/>
    </location>
</feature>
<proteinExistence type="predicted"/>
<sequence length="962" mass="108947">MSYKKHEKQELPSGWVVKQSKSYQRVYYFNTLTGVSTWEVPEVLKPYLKPPGNRYVNKPVGSSKSKPETRLHLLEPHTDVQEGQFSPTQDSDEEDSLDLEHQPHERANTSSSVQSLRFGSESLRSGNSVVNQHEKNIKLGTRQGSNQCRVTSQPVVCQTPELLKQKELSIGKCDQPHSSDSVKVKTYGSPSDVQTPSRKKISTNDDNLTKSGEGLTQGLQKRIGPSPEKLSSHSSAIHSNLKRNAESFTNSSYCSKTTKRQKTSEISDFSDSRKVVKKLASSPSSAVDTFNLSPRESSPDPDNLLLGDLKKREDIQSWINHLESDEVPSDSLGEILDPGLDQDSEDAGNLILDRSSRRVMLHSNDSGFLSLGDTSNISGITMTIKNDGPVKKAIVNPWKGVHENPVPIHHNRREEISMEIDEVQQVLNKEEERQIEEMDVSDIVLRELTQVFTTDQPEHIHNVDQDLYIVVDTNVFISNLAFVEDLRDHCFENFGLPVLVIPWVVMQELDALKSNKSSAATMSMKIGKCARAAVGYIYQCFQDNHQRVIGQGAAQASAASKEFQAECSDDRILQTCMQCQKNRLNSTVILLSNDKNLLNKARVCKITAFDRFRLLNGIKCLQTKRPYKIEQTIVHKESLEKPSKAGASCPVDVPPANHSHLLDEMLCKLKMWLKDALSSVLETEMKAAYDDIWMEIVLRKPPWTLSDVLECFKKHWIAVFGQIYERSLVSVVDRLCARFKPVTHFQVSVEILLYLLNDCLGLLEECNKHNKNDLKVAEALFGMKKCEELCRDLKTGGVKTDIKTKMCMDKNKNNVDQLSVEDVESKLTNIWEVVYFCCEDFQRVIENRRRNCSTDPEQLEKMSLVFQKLIPALDAIRYEYEQALRFSPKEILEKAALVHGLCVQLNSFYIRLNLKAKDGELEVANLQALFGIESKRQMLKDGLDHLDKMIHKIHEQMKIIQG</sequence>
<dbReference type="Gene3D" id="2.20.70.10">
    <property type="match status" value="1"/>
</dbReference>
<dbReference type="InterPro" id="IPR002716">
    <property type="entry name" value="PIN_dom"/>
</dbReference>